<sequence length="99" mass="10857">MRLDQPPRHPGEACPGPGQNNGNAAPARKTSPGAKATRLNSYRAAAHNGARRMLSARRLWRQRDLPPVTAPVAPLKTPISRQFRADLAPMWTARRTTQA</sequence>
<dbReference type="EMBL" id="FNYE01000012">
    <property type="protein sequence ID" value="SEJ52529.1"/>
    <property type="molecule type" value="Genomic_DNA"/>
</dbReference>
<organism evidence="2 3">
    <name type="scientific">Paraburkholderia diazotrophica</name>
    <dbReference type="NCBI Taxonomy" id="667676"/>
    <lineage>
        <taxon>Bacteria</taxon>
        <taxon>Pseudomonadati</taxon>
        <taxon>Pseudomonadota</taxon>
        <taxon>Betaproteobacteria</taxon>
        <taxon>Burkholderiales</taxon>
        <taxon>Burkholderiaceae</taxon>
        <taxon>Paraburkholderia</taxon>
    </lineage>
</organism>
<evidence type="ECO:0000256" key="1">
    <source>
        <dbReference type="SAM" id="MobiDB-lite"/>
    </source>
</evidence>
<reference evidence="3" key="1">
    <citation type="submission" date="2016-10" db="EMBL/GenBank/DDBJ databases">
        <authorList>
            <person name="Varghese N."/>
            <person name="Submissions S."/>
        </authorList>
    </citation>
    <scope>NUCLEOTIDE SEQUENCE [LARGE SCALE GENOMIC DNA]</scope>
    <source>
        <strain evidence="3">LMG 26031</strain>
    </source>
</reference>
<dbReference type="STRING" id="667676.SAMN05192539_1012151"/>
<dbReference type="AlphaFoldDB" id="A0A1H6ZGG0"/>
<evidence type="ECO:0000313" key="2">
    <source>
        <dbReference type="EMBL" id="SEJ52529.1"/>
    </source>
</evidence>
<proteinExistence type="predicted"/>
<feature type="region of interest" description="Disordered" evidence="1">
    <location>
        <begin position="1"/>
        <end position="36"/>
    </location>
</feature>
<accession>A0A1H6ZGG0</accession>
<dbReference type="Proteomes" id="UP000198866">
    <property type="component" value="Unassembled WGS sequence"/>
</dbReference>
<feature type="compositionally biased region" description="Basic and acidic residues" evidence="1">
    <location>
        <begin position="1"/>
        <end position="11"/>
    </location>
</feature>
<keyword evidence="3" id="KW-1185">Reference proteome</keyword>
<name>A0A1H6ZGG0_9BURK</name>
<protein>
    <submittedName>
        <fullName evidence="2">Uncharacterized protein</fullName>
    </submittedName>
</protein>
<gene>
    <name evidence="2" type="ORF">SAMN05192539_1012151</name>
</gene>
<evidence type="ECO:0000313" key="3">
    <source>
        <dbReference type="Proteomes" id="UP000198866"/>
    </source>
</evidence>